<keyword evidence="3" id="KW-1185">Reference proteome</keyword>
<name>A0A1D2VF80_9ASCO</name>
<accession>A0A1D2VF80</accession>
<organism evidence="2 3">
    <name type="scientific">Ascoidea rubescens DSM 1968</name>
    <dbReference type="NCBI Taxonomy" id="1344418"/>
    <lineage>
        <taxon>Eukaryota</taxon>
        <taxon>Fungi</taxon>
        <taxon>Dikarya</taxon>
        <taxon>Ascomycota</taxon>
        <taxon>Saccharomycotina</taxon>
        <taxon>Saccharomycetes</taxon>
        <taxon>Ascoideaceae</taxon>
        <taxon>Ascoidea</taxon>
    </lineage>
</organism>
<evidence type="ECO:0000313" key="3">
    <source>
        <dbReference type="Proteomes" id="UP000095038"/>
    </source>
</evidence>
<dbReference type="InParanoid" id="A0A1D2VF80"/>
<protein>
    <submittedName>
        <fullName evidence="2">Uncharacterized protein</fullName>
    </submittedName>
</protein>
<dbReference type="Proteomes" id="UP000095038">
    <property type="component" value="Unassembled WGS sequence"/>
</dbReference>
<dbReference type="GeneID" id="30965532"/>
<dbReference type="AlphaFoldDB" id="A0A1D2VF80"/>
<feature type="compositionally biased region" description="Low complexity" evidence="1">
    <location>
        <begin position="28"/>
        <end position="50"/>
    </location>
</feature>
<feature type="region of interest" description="Disordered" evidence="1">
    <location>
        <begin position="28"/>
        <end position="51"/>
    </location>
</feature>
<evidence type="ECO:0000256" key="1">
    <source>
        <dbReference type="SAM" id="MobiDB-lite"/>
    </source>
</evidence>
<evidence type="ECO:0000313" key="2">
    <source>
        <dbReference type="EMBL" id="ODV60127.1"/>
    </source>
</evidence>
<reference evidence="3" key="1">
    <citation type="submission" date="2016-05" db="EMBL/GenBank/DDBJ databases">
        <title>Comparative genomics of biotechnologically important yeasts.</title>
        <authorList>
            <consortium name="DOE Joint Genome Institute"/>
            <person name="Riley R."/>
            <person name="Haridas S."/>
            <person name="Wolfe K.H."/>
            <person name="Lopes M.R."/>
            <person name="Hittinger C.T."/>
            <person name="Goker M."/>
            <person name="Salamov A."/>
            <person name="Wisecaver J."/>
            <person name="Long T.M."/>
            <person name="Aerts A.L."/>
            <person name="Barry K."/>
            <person name="Choi C."/>
            <person name="Clum A."/>
            <person name="Coughlan A.Y."/>
            <person name="Deshpande S."/>
            <person name="Douglass A.P."/>
            <person name="Hanson S.J."/>
            <person name="Klenk H.-P."/>
            <person name="Labutti K."/>
            <person name="Lapidus A."/>
            <person name="Lindquist E."/>
            <person name="Lipzen A."/>
            <person name="Meier-Kolthoff J.P."/>
            <person name="Ohm R.A."/>
            <person name="Otillar R.P."/>
            <person name="Pangilinan J."/>
            <person name="Peng Y."/>
            <person name="Rokas A."/>
            <person name="Rosa C.A."/>
            <person name="Scheuner C."/>
            <person name="Sibirny A.A."/>
            <person name="Slot J.C."/>
            <person name="Stielow J.B."/>
            <person name="Sun H."/>
            <person name="Kurtzman C.P."/>
            <person name="Blackwell M."/>
            <person name="Grigoriev I.V."/>
            <person name="Jeffries T.W."/>
        </authorList>
    </citation>
    <scope>NUCLEOTIDE SEQUENCE [LARGE SCALE GENOMIC DNA]</scope>
    <source>
        <strain evidence="3">DSM 1968</strain>
    </source>
</reference>
<dbReference type="RefSeq" id="XP_020046434.1">
    <property type="nucleotide sequence ID" value="XM_020191896.1"/>
</dbReference>
<gene>
    <name evidence="2" type="ORF">ASCRUDRAFT_71164</name>
</gene>
<proteinExistence type="predicted"/>
<dbReference type="EMBL" id="KV454483">
    <property type="protein sequence ID" value="ODV60127.1"/>
    <property type="molecule type" value="Genomic_DNA"/>
</dbReference>
<sequence>MIDNCNINLNIESVSNLSKLSKLANNKSSISKSTDNNTNNNNNNSSTDNNQLQNLKCTSDDMLSSIPDLINDNDDYENQIDINNSNNYSIDITNNNTQINYDSDYSFNFVNSSLNSFKNQLFDTNTNSITTTSNNNNKNINVNLNITPNPKNINNKIHKHVNTRNFINNLIIQIISNLVYVKFKTDNTQSLESNKNETENINKNNNNINNTTSQNFHIFVLKIIKRSNLSLNHLICSTYFLFKYRSIIINNNNNILKNDIKKLFIASLIFTNLPINNSNNKLSINIWAQLTGLSLTELLNLKKLFINLITNNNSKINSNFLFKINLKEYQFFKNNLLNLTKFYISNKK</sequence>